<evidence type="ECO:0000313" key="3">
    <source>
        <dbReference type="Proteomes" id="UP001182556"/>
    </source>
</evidence>
<evidence type="ECO:0000256" key="1">
    <source>
        <dbReference type="SAM" id="SignalP"/>
    </source>
</evidence>
<reference evidence="2" key="1">
    <citation type="submission" date="2023-02" db="EMBL/GenBank/DDBJ databases">
        <title>Identification and recombinant expression of a fungal hydrolase from Papiliotrema laurentii that hydrolyzes apple cutin and clears colloidal polyester polyurethane.</title>
        <authorList>
            <consortium name="DOE Joint Genome Institute"/>
            <person name="Roman V.A."/>
            <person name="Bojanowski C."/>
            <person name="Crable B.R."/>
            <person name="Wagner D.N."/>
            <person name="Hung C.S."/>
            <person name="Nadeau L.J."/>
            <person name="Schratz L."/>
            <person name="Haridas S."/>
            <person name="Pangilinan J."/>
            <person name="Lipzen A."/>
            <person name="Na H."/>
            <person name="Yan M."/>
            <person name="Ng V."/>
            <person name="Grigoriev I.V."/>
            <person name="Spatafora J.W."/>
            <person name="Barlow D."/>
            <person name="Biffinger J."/>
            <person name="Kelley-Loughnane N."/>
            <person name="Varaljay V.A."/>
            <person name="Crookes-Goodson W.J."/>
        </authorList>
    </citation>
    <scope>NUCLEOTIDE SEQUENCE</scope>
    <source>
        <strain evidence="2">5307AH</strain>
    </source>
</reference>
<keyword evidence="1" id="KW-0732">Signal</keyword>
<feature type="signal peptide" evidence="1">
    <location>
        <begin position="1"/>
        <end position="17"/>
    </location>
</feature>
<sequence length="120" mass="13221">MLRLWTVLIGAAVTVQCGTIDKRNEEAKPLKDLKGLFSSPGHTYKDDVAVNTGSMGAGRFSAVLSLLAEHNSTWIPDILLPKQSGSDKITVTTYTNTTDLKAEQFTCDVQNTRAWYSHDF</sequence>
<feature type="chain" id="PRO_5042142651" evidence="1">
    <location>
        <begin position="18"/>
        <end position="120"/>
    </location>
</feature>
<proteinExistence type="predicted"/>
<dbReference type="AlphaFoldDB" id="A0AAD9FNJ0"/>
<name>A0AAD9FNJ0_PAPLA</name>
<comment type="caution">
    <text evidence="2">The sequence shown here is derived from an EMBL/GenBank/DDBJ whole genome shotgun (WGS) entry which is preliminary data.</text>
</comment>
<organism evidence="2 3">
    <name type="scientific">Papiliotrema laurentii</name>
    <name type="common">Cryptococcus laurentii</name>
    <dbReference type="NCBI Taxonomy" id="5418"/>
    <lineage>
        <taxon>Eukaryota</taxon>
        <taxon>Fungi</taxon>
        <taxon>Dikarya</taxon>
        <taxon>Basidiomycota</taxon>
        <taxon>Agaricomycotina</taxon>
        <taxon>Tremellomycetes</taxon>
        <taxon>Tremellales</taxon>
        <taxon>Rhynchogastremaceae</taxon>
        <taxon>Papiliotrema</taxon>
    </lineage>
</organism>
<accession>A0AAD9FNJ0</accession>
<dbReference type="EMBL" id="JAODAN010000011">
    <property type="protein sequence ID" value="KAK1921463.1"/>
    <property type="molecule type" value="Genomic_DNA"/>
</dbReference>
<gene>
    <name evidence="2" type="ORF">DB88DRAFT_548564</name>
</gene>
<evidence type="ECO:0000313" key="2">
    <source>
        <dbReference type="EMBL" id="KAK1921463.1"/>
    </source>
</evidence>
<dbReference type="Proteomes" id="UP001182556">
    <property type="component" value="Unassembled WGS sequence"/>
</dbReference>
<protein>
    <submittedName>
        <fullName evidence="2">Uncharacterized protein</fullName>
    </submittedName>
</protein>
<keyword evidence="3" id="KW-1185">Reference proteome</keyword>